<dbReference type="GO" id="GO:0005789">
    <property type="term" value="C:endoplasmic reticulum membrane"/>
    <property type="evidence" value="ECO:0007669"/>
    <property type="project" value="UniProtKB-SubCell"/>
</dbReference>
<evidence type="ECO:0000256" key="5">
    <source>
        <dbReference type="ARBA" id="ARBA00022692"/>
    </source>
</evidence>
<comment type="caution">
    <text evidence="21">The sequence shown here is derived from an EMBL/GenBank/DDBJ whole genome shotgun (WGS) entry which is preliminary data.</text>
</comment>
<keyword evidence="13" id="KW-0443">Lipid metabolism</keyword>
<dbReference type="Gene3D" id="1.20.120.1630">
    <property type="match status" value="1"/>
</dbReference>
<keyword evidence="8" id="KW-0521">NADP</keyword>
<keyword evidence="15" id="KW-1207">Sterol metabolism</keyword>
<keyword evidence="14 20" id="KW-0472">Membrane</keyword>
<dbReference type="EMBL" id="RBNJ01012268">
    <property type="protein sequence ID" value="RUS25706.1"/>
    <property type="molecule type" value="Genomic_DNA"/>
</dbReference>
<keyword evidence="5 20" id="KW-0812">Transmembrane</keyword>
<dbReference type="AlphaFoldDB" id="A0A433Q7G2"/>
<evidence type="ECO:0000256" key="7">
    <source>
        <dbReference type="ARBA" id="ARBA00022824"/>
    </source>
</evidence>
<name>A0A433Q7G2_9FUNG</name>
<evidence type="ECO:0000256" key="16">
    <source>
        <dbReference type="ARBA" id="ARBA00023221"/>
    </source>
</evidence>
<dbReference type="InterPro" id="IPR018083">
    <property type="entry name" value="Sterol_reductase_CS"/>
</dbReference>
<proteinExistence type="inferred from homology"/>
<evidence type="ECO:0000256" key="8">
    <source>
        <dbReference type="ARBA" id="ARBA00022857"/>
    </source>
</evidence>
<comment type="similarity">
    <text evidence="2">Belongs to the ERG4/ERG24 family.</text>
</comment>
<evidence type="ECO:0000256" key="3">
    <source>
        <dbReference type="ARBA" id="ARBA00022516"/>
    </source>
</evidence>
<evidence type="ECO:0000256" key="10">
    <source>
        <dbReference type="ARBA" id="ARBA00022989"/>
    </source>
</evidence>
<evidence type="ECO:0000256" key="14">
    <source>
        <dbReference type="ARBA" id="ARBA00023136"/>
    </source>
</evidence>
<keyword evidence="16" id="KW-0753">Steroid metabolism</keyword>
<dbReference type="GO" id="GO:0047598">
    <property type="term" value="F:7-dehydrocholesterol reductase activity"/>
    <property type="evidence" value="ECO:0007669"/>
    <property type="project" value="UniProtKB-EC"/>
</dbReference>
<keyword evidence="9" id="KW-0752">Steroid biosynthesis</keyword>
<gene>
    <name evidence="21" type="ORF">BC938DRAFT_471771</name>
</gene>
<comment type="subcellular location">
    <subcellularLocation>
        <location evidence="1">Endoplasmic reticulum membrane</location>
        <topology evidence="1">Multi-pass membrane protein</topology>
    </subcellularLocation>
</comment>
<evidence type="ECO:0000256" key="4">
    <source>
        <dbReference type="ARBA" id="ARBA00022548"/>
    </source>
</evidence>
<evidence type="ECO:0000313" key="21">
    <source>
        <dbReference type="EMBL" id="RUS25706.1"/>
    </source>
</evidence>
<accession>A0A433Q7G2</accession>
<dbReference type="GO" id="GO:0016132">
    <property type="term" value="P:brassinosteroid biosynthetic process"/>
    <property type="evidence" value="ECO:0007669"/>
    <property type="project" value="TreeGrafter"/>
</dbReference>
<evidence type="ECO:0000256" key="13">
    <source>
        <dbReference type="ARBA" id="ARBA00023098"/>
    </source>
</evidence>
<keyword evidence="3" id="KW-0444">Lipid biosynthesis</keyword>
<evidence type="ECO:0000256" key="17">
    <source>
        <dbReference type="ARBA" id="ARBA00038851"/>
    </source>
</evidence>
<evidence type="ECO:0000256" key="19">
    <source>
        <dbReference type="ARBA" id="ARBA00042688"/>
    </source>
</evidence>
<keyword evidence="11" id="KW-0560">Oxidoreductase</keyword>
<evidence type="ECO:0000256" key="12">
    <source>
        <dbReference type="ARBA" id="ARBA00023011"/>
    </source>
</evidence>
<evidence type="ECO:0000256" key="15">
    <source>
        <dbReference type="ARBA" id="ARBA00023166"/>
    </source>
</evidence>
<sequence length="92" mass="10936">MCMTCGFGHILPYFYIVYMTILLLHRIARDDTRCRGKYGKYWDDYCTVVPWKLLPSSLGWTGSLERCGQECRDYYPLTEYRPFHFPNSTSTE</sequence>
<dbReference type="Proteomes" id="UP000274822">
    <property type="component" value="Unassembled WGS sequence"/>
</dbReference>
<keyword evidence="22" id="KW-1185">Reference proteome</keyword>
<keyword evidence="12" id="KW-0756">Sterol biosynthesis</keyword>
<evidence type="ECO:0000313" key="22">
    <source>
        <dbReference type="Proteomes" id="UP000274822"/>
    </source>
</evidence>
<dbReference type="EC" id="1.3.1.21" evidence="17"/>
<dbReference type="PANTHER" id="PTHR21257">
    <property type="entry name" value="DELTA(14)-STEROL REDUCTASE"/>
    <property type="match status" value="1"/>
</dbReference>
<dbReference type="Pfam" id="PF01222">
    <property type="entry name" value="ERG4_ERG24"/>
    <property type="match status" value="1"/>
</dbReference>
<keyword evidence="4" id="KW-0153">Cholesterol metabolism</keyword>
<evidence type="ECO:0000256" key="18">
    <source>
        <dbReference type="ARBA" id="ARBA00039984"/>
    </source>
</evidence>
<evidence type="ECO:0000256" key="2">
    <source>
        <dbReference type="ARBA" id="ARBA00005402"/>
    </source>
</evidence>
<dbReference type="PANTHER" id="PTHR21257:SF38">
    <property type="entry name" value="7-DEHYDROCHOLESTEROL REDUCTASE"/>
    <property type="match status" value="1"/>
</dbReference>
<reference evidence="21 22" key="1">
    <citation type="journal article" date="2018" name="New Phytol.">
        <title>Phylogenomics of Endogonaceae and evolution of mycorrhizas within Mucoromycota.</title>
        <authorList>
            <person name="Chang Y."/>
            <person name="Desiro A."/>
            <person name="Na H."/>
            <person name="Sandor L."/>
            <person name="Lipzen A."/>
            <person name="Clum A."/>
            <person name="Barry K."/>
            <person name="Grigoriev I.V."/>
            <person name="Martin F.M."/>
            <person name="Stajich J.E."/>
            <person name="Smith M.E."/>
            <person name="Bonito G."/>
            <person name="Spatafora J.W."/>
        </authorList>
    </citation>
    <scope>NUCLEOTIDE SEQUENCE [LARGE SCALE GENOMIC DNA]</scope>
    <source>
        <strain evidence="21 22">AD002</strain>
    </source>
</reference>
<protein>
    <recommendedName>
        <fullName evidence="18">7-dehydrocholesterol reductase</fullName>
        <ecNumber evidence="17">1.3.1.21</ecNumber>
    </recommendedName>
    <alternativeName>
        <fullName evidence="19">Sterol Delta(7)-reductase</fullName>
    </alternativeName>
</protein>
<evidence type="ECO:0000256" key="20">
    <source>
        <dbReference type="SAM" id="Phobius"/>
    </source>
</evidence>
<keyword evidence="7" id="KW-0256">Endoplasmic reticulum</keyword>
<evidence type="ECO:0000256" key="6">
    <source>
        <dbReference type="ARBA" id="ARBA00022778"/>
    </source>
</evidence>
<organism evidence="21 22">
    <name type="scientific">Jimgerdemannia flammicorona</name>
    <dbReference type="NCBI Taxonomy" id="994334"/>
    <lineage>
        <taxon>Eukaryota</taxon>
        <taxon>Fungi</taxon>
        <taxon>Fungi incertae sedis</taxon>
        <taxon>Mucoromycota</taxon>
        <taxon>Mucoromycotina</taxon>
        <taxon>Endogonomycetes</taxon>
        <taxon>Endogonales</taxon>
        <taxon>Endogonaceae</taxon>
        <taxon>Jimgerdemannia</taxon>
    </lineage>
</organism>
<evidence type="ECO:0000256" key="1">
    <source>
        <dbReference type="ARBA" id="ARBA00004477"/>
    </source>
</evidence>
<evidence type="ECO:0000256" key="9">
    <source>
        <dbReference type="ARBA" id="ARBA00022955"/>
    </source>
</evidence>
<dbReference type="PROSITE" id="PS01018">
    <property type="entry name" value="STEROL_REDUCT_2"/>
    <property type="match status" value="1"/>
</dbReference>
<feature type="transmembrane region" description="Helical" evidence="20">
    <location>
        <begin position="6"/>
        <end position="25"/>
    </location>
</feature>
<keyword evidence="10 20" id="KW-1133">Transmembrane helix</keyword>
<dbReference type="GO" id="GO:0006695">
    <property type="term" value="P:cholesterol biosynthetic process"/>
    <property type="evidence" value="ECO:0007669"/>
    <property type="project" value="UniProtKB-KW"/>
</dbReference>
<dbReference type="InterPro" id="IPR001171">
    <property type="entry name" value="ERG24_DHCR-like"/>
</dbReference>
<keyword evidence="6" id="KW-0152">Cholesterol biosynthesis</keyword>
<evidence type="ECO:0000256" key="11">
    <source>
        <dbReference type="ARBA" id="ARBA00023002"/>
    </source>
</evidence>